<name>A0A387FQU2_9HYPH</name>
<sequence length="94" mass="11075">MSRALKASVEIDPDVNERLEKLAASRHRRPDLLLKEAVEQYVEREEKRESFRQDTLHAWEEYQKTGLHLTAEEVEEWLQQLEDGHDIEPPACHA</sequence>
<dbReference type="CDD" id="cd22233">
    <property type="entry name" value="RHH_CopAso-like"/>
    <property type="match status" value="1"/>
</dbReference>
<gene>
    <name evidence="1" type="ORF">CCGE525_01405</name>
</gene>
<dbReference type="KEGG" id="rjg:CCGE525_01405"/>
<dbReference type="GO" id="GO:0006355">
    <property type="term" value="P:regulation of DNA-templated transcription"/>
    <property type="evidence" value="ECO:0007669"/>
    <property type="project" value="InterPro"/>
</dbReference>
<dbReference type="Proteomes" id="UP000282195">
    <property type="component" value="Chromosome"/>
</dbReference>
<dbReference type="OrthoDB" id="5298181at2"/>
<keyword evidence="2" id="KW-1185">Reference proteome</keyword>
<reference evidence="1 2" key="1">
    <citation type="submission" date="2018-10" db="EMBL/GenBank/DDBJ databases">
        <title>Rhizobium etli, R. leguminosarum and a new Rhizobium genospecies from Phaseolus dumosus.</title>
        <authorList>
            <person name="Ramirez-Puebla S.T."/>
            <person name="Rogel-Hernandez M.A."/>
            <person name="Guerrero G."/>
            <person name="Ormeno-Orrillo E."/>
            <person name="Martinez-Romero J.C."/>
            <person name="Negrete-Yankelevich S."/>
            <person name="Martinez-Romero E."/>
        </authorList>
    </citation>
    <scope>NUCLEOTIDE SEQUENCE [LARGE SCALE GENOMIC DNA]</scope>
    <source>
        <strain evidence="1 2">CCGE525</strain>
    </source>
</reference>
<proteinExistence type="predicted"/>
<evidence type="ECO:0000313" key="2">
    <source>
        <dbReference type="Proteomes" id="UP000282195"/>
    </source>
</evidence>
<dbReference type="SUPFAM" id="SSF47598">
    <property type="entry name" value="Ribbon-helix-helix"/>
    <property type="match status" value="1"/>
</dbReference>
<dbReference type="InterPro" id="IPR010985">
    <property type="entry name" value="Ribbon_hlx_hlx"/>
</dbReference>
<dbReference type="AlphaFoldDB" id="A0A387FQU2"/>
<dbReference type="Gene3D" id="1.10.1220.10">
    <property type="entry name" value="Met repressor-like"/>
    <property type="match status" value="1"/>
</dbReference>
<organism evidence="1 2">
    <name type="scientific">Rhizobium jaguaris</name>
    <dbReference type="NCBI Taxonomy" id="1312183"/>
    <lineage>
        <taxon>Bacteria</taxon>
        <taxon>Pseudomonadati</taxon>
        <taxon>Pseudomonadota</taxon>
        <taxon>Alphaproteobacteria</taxon>
        <taxon>Hyphomicrobiales</taxon>
        <taxon>Rhizobiaceae</taxon>
        <taxon>Rhizobium/Agrobacterium group</taxon>
        <taxon>Rhizobium</taxon>
    </lineage>
</organism>
<dbReference type="RefSeq" id="WP_120702723.1">
    <property type="nucleotide sequence ID" value="NZ_CP032694.1"/>
</dbReference>
<protein>
    <submittedName>
        <fullName evidence="1">CopG family transcriptional regulator</fullName>
    </submittedName>
</protein>
<evidence type="ECO:0000313" key="1">
    <source>
        <dbReference type="EMBL" id="AYG57622.1"/>
    </source>
</evidence>
<dbReference type="InterPro" id="IPR013321">
    <property type="entry name" value="Arc_rbn_hlx_hlx"/>
</dbReference>
<dbReference type="EMBL" id="CP032694">
    <property type="protein sequence ID" value="AYG57622.1"/>
    <property type="molecule type" value="Genomic_DNA"/>
</dbReference>
<accession>A0A387FQU2</accession>